<reference evidence="1 2" key="1">
    <citation type="submission" date="2019-03" db="EMBL/GenBank/DDBJ databases">
        <title>Paracraurococcus aquatilis NE82 genome sequence.</title>
        <authorList>
            <person name="Zhao Y."/>
            <person name="Du Z."/>
        </authorList>
    </citation>
    <scope>NUCLEOTIDE SEQUENCE [LARGE SCALE GENOMIC DNA]</scope>
    <source>
        <strain evidence="1 2">NE82</strain>
    </source>
</reference>
<protein>
    <submittedName>
        <fullName evidence="1">Uncharacterized protein</fullName>
    </submittedName>
</protein>
<evidence type="ECO:0000313" key="2">
    <source>
        <dbReference type="Proteomes" id="UP000295023"/>
    </source>
</evidence>
<proteinExistence type="predicted"/>
<organism evidence="1 2">
    <name type="scientific">Roseicella aquatilis</name>
    <dbReference type="NCBI Taxonomy" id="2527868"/>
    <lineage>
        <taxon>Bacteria</taxon>
        <taxon>Pseudomonadati</taxon>
        <taxon>Pseudomonadota</taxon>
        <taxon>Alphaproteobacteria</taxon>
        <taxon>Acetobacterales</taxon>
        <taxon>Roseomonadaceae</taxon>
        <taxon>Roseicella</taxon>
    </lineage>
</organism>
<comment type="caution">
    <text evidence="1">The sequence shown here is derived from an EMBL/GenBank/DDBJ whole genome shotgun (WGS) entry which is preliminary data.</text>
</comment>
<dbReference type="RefSeq" id="WP_132286326.1">
    <property type="nucleotide sequence ID" value="NZ_SKBM01000005.1"/>
</dbReference>
<dbReference type="Proteomes" id="UP000295023">
    <property type="component" value="Unassembled WGS sequence"/>
</dbReference>
<accession>A0A4R4DQQ0</accession>
<gene>
    <name evidence="1" type="ORF">EXY23_07325</name>
</gene>
<evidence type="ECO:0000313" key="1">
    <source>
        <dbReference type="EMBL" id="TCZ64449.1"/>
    </source>
</evidence>
<name>A0A4R4DQQ0_9PROT</name>
<keyword evidence="2" id="KW-1185">Reference proteome</keyword>
<dbReference type="EMBL" id="SKBM01000005">
    <property type="protein sequence ID" value="TCZ64449.1"/>
    <property type="molecule type" value="Genomic_DNA"/>
</dbReference>
<dbReference type="AlphaFoldDB" id="A0A4R4DQQ0"/>
<sequence>MITTTPETPDCTRTSRFRLFPSFFMEWNGGRSVFVRIGRVEVWAAPDLLGEKAWHVLREPGAVEVAIRRYRVIVSRAPIVSARG</sequence>